<reference evidence="1" key="1">
    <citation type="submission" date="2020-03" db="EMBL/GenBank/DDBJ databases">
        <title>The deep terrestrial virosphere.</title>
        <authorList>
            <person name="Holmfeldt K."/>
            <person name="Nilsson E."/>
            <person name="Simone D."/>
            <person name="Lopez-Fernandez M."/>
            <person name="Wu X."/>
            <person name="de Brujin I."/>
            <person name="Lundin D."/>
            <person name="Andersson A."/>
            <person name="Bertilsson S."/>
            <person name="Dopson M."/>
        </authorList>
    </citation>
    <scope>NUCLEOTIDE SEQUENCE</scope>
    <source>
        <strain evidence="1">MM415B04089</strain>
    </source>
</reference>
<gene>
    <name evidence="1" type="ORF">MM415B04089_0001</name>
</gene>
<protein>
    <submittedName>
        <fullName evidence="1">Uncharacterized protein</fullName>
    </submittedName>
</protein>
<evidence type="ECO:0000313" key="1">
    <source>
        <dbReference type="EMBL" id="QJA93872.1"/>
    </source>
</evidence>
<proteinExistence type="predicted"/>
<dbReference type="AlphaFoldDB" id="A0A6M3LJU7"/>
<organism evidence="1">
    <name type="scientific">viral metagenome</name>
    <dbReference type="NCBI Taxonomy" id="1070528"/>
    <lineage>
        <taxon>unclassified sequences</taxon>
        <taxon>metagenomes</taxon>
        <taxon>organismal metagenomes</taxon>
    </lineage>
</organism>
<name>A0A6M3LJU7_9ZZZZ</name>
<dbReference type="EMBL" id="MT143184">
    <property type="protein sequence ID" value="QJA93872.1"/>
    <property type="molecule type" value="Genomic_DNA"/>
</dbReference>
<sequence length="72" mass="8751">MRMNYENWKKLINEGGEGYNPYKDRIEGIEETETNKDHFGGDWYQKTLKAQDEYLAKEKQDRILMEKNYNKL</sequence>
<accession>A0A6M3LJU7</accession>